<dbReference type="STRING" id="414703.SAMN04488125_11362"/>
<evidence type="ECO:0000256" key="1">
    <source>
        <dbReference type="ARBA" id="ARBA00004117"/>
    </source>
</evidence>
<reference evidence="5" key="1">
    <citation type="submission" date="2016-10" db="EMBL/GenBank/DDBJ databases">
        <authorList>
            <person name="Varghese N."/>
            <person name="Submissions S."/>
        </authorList>
    </citation>
    <scope>NUCLEOTIDE SEQUENCE [LARGE SCALE GENOMIC DNA]</scope>
    <source>
        <strain evidence="5">CGMCC 1.6474</strain>
    </source>
</reference>
<keyword evidence="4" id="KW-0966">Cell projection</keyword>
<dbReference type="InterPro" id="IPR001444">
    <property type="entry name" value="Flag_bb_rod_N"/>
</dbReference>
<dbReference type="NCBIfam" id="NF004653">
    <property type="entry name" value="PRK06003.1"/>
    <property type="match status" value="1"/>
</dbReference>
<name>A0A1I4GYQ7_9HYPH</name>
<dbReference type="AlphaFoldDB" id="A0A1I4GYQ7"/>
<keyword evidence="4" id="KW-0282">Flagellum</keyword>
<proteinExistence type="predicted"/>
<dbReference type="GO" id="GO:0009425">
    <property type="term" value="C:bacterial-type flagellum basal body"/>
    <property type="evidence" value="ECO:0007669"/>
    <property type="project" value="UniProtKB-SubCell"/>
</dbReference>
<dbReference type="EMBL" id="FOSV01000013">
    <property type="protein sequence ID" value="SFL35134.1"/>
    <property type="molecule type" value="Genomic_DNA"/>
</dbReference>
<dbReference type="Pfam" id="PF00460">
    <property type="entry name" value="Flg_bb_rod"/>
    <property type="match status" value="1"/>
</dbReference>
<evidence type="ECO:0000256" key="2">
    <source>
        <dbReference type="SAM" id="MobiDB-lite"/>
    </source>
</evidence>
<gene>
    <name evidence="4" type="ORF">SAMN04488125_11362</name>
</gene>
<feature type="region of interest" description="Disordered" evidence="2">
    <location>
        <begin position="1"/>
        <end position="26"/>
    </location>
</feature>
<evidence type="ECO:0000313" key="4">
    <source>
        <dbReference type="EMBL" id="SFL35134.1"/>
    </source>
</evidence>
<feature type="domain" description="Flagellar basal body rod protein N-terminal" evidence="3">
    <location>
        <begin position="58"/>
        <end position="77"/>
    </location>
</feature>
<protein>
    <submittedName>
        <fullName evidence="4">Flagellar basal-body rod protein FlgB</fullName>
    </submittedName>
</protein>
<keyword evidence="4" id="KW-0969">Cilium</keyword>
<sequence length="167" mass="17856">MSSREPAPCKIADLNPQETRGLPTGAPAIEGPFEEGDVAMTTGVYLFDLASQHARYLAVRQATIAGNVANANTAGFKARDVVPFAQVLARTGLDMRSTADAHLEQQGNRIPVREQAGSAWEVLTSSSEVSLEQEMLKGGEVARQSNLDNAVVKSFHRMLMSAVRSGS</sequence>
<evidence type="ECO:0000313" key="5">
    <source>
        <dbReference type="Proteomes" id="UP000198804"/>
    </source>
</evidence>
<accession>A0A1I4GYQ7</accession>
<keyword evidence="5" id="KW-1185">Reference proteome</keyword>
<dbReference type="Proteomes" id="UP000198804">
    <property type="component" value="Unassembled WGS sequence"/>
</dbReference>
<organism evidence="4 5">
    <name type="scientific">Methylorubrum salsuginis</name>
    <dbReference type="NCBI Taxonomy" id="414703"/>
    <lineage>
        <taxon>Bacteria</taxon>
        <taxon>Pseudomonadati</taxon>
        <taxon>Pseudomonadota</taxon>
        <taxon>Alphaproteobacteria</taxon>
        <taxon>Hyphomicrobiales</taxon>
        <taxon>Methylobacteriaceae</taxon>
        <taxon>Methylorubrum</taxon>
    </lineage>
</organism>
<evidence type="ECO:0000259" key="3">
    <source>
        <dbReference type="Pfam" id="PF00460"/>
    </source>
</evidence>
<comment type="subcellular location">
    <subcellularLocation>
        <location evidence="1">Bacterial flagellum basal body</location>
    </subcellularLocation>
</comment>